<organism evidence="1 2">
    <name type="scientific">Streptomyces filamentosus NRRL 15998</name>
    <dbReference type="NCBI Taxonomy" id="457431"/>
    <lineage>
        <taxon>Bacteria</taxon>
        <taxon>Bacillati</taxon>
        <taxon>Actinomycetota</taxon>
        <taxon>Actinomycetes</taxon>
        <taxon>Kitasatosporales</taxon>
        <taxon>Streptomycetaceae</taxon>
        <taxon>Streptomyces</taxon>
    </lineage>
</organism>
<reference evidence="2" key="1">
    <citation type="submission" date="2008-10" db="EMBL/GenBank/DDBJ databases">
        <authorList>
            <person name="Molnar K."/>
        </authorList>
    </citation>
    <scope>NUCLEOTIDE SEQUENCE [LARGE SCALE GENOMIC DNA]</scope>
    <source>
        <strain evidence="2">NRRL 15998</strain>
    </source>
</reference>
<dbReference type="EMBL" id="DS999644">
    <property type="protein sequence ID" value="EFE74748.2"/>
    <property type="molecule type" value="Genomic_DNA"/>
</dbReference>
<protein>
    <submittedName>
        <fullName evidence="1">Predicted protein</fullName>
    </submittedName>
</protein>
<reference evidence="2" key="2">
    <citation type="submission" date="2008-12" db="EMBL/GenBank/DDBJ databases">
        <title>Annotation of Streptomyces roseosporus strain NRRL 15998.</title>
        <authorList>
            <consortium name="The Broad Institute Genome Sequencing Platform"/>
            <consortium name="Broad Institute Microbial Sequencing Center"/>
            <person name="Fischbach M."/>
            <person name="Ward D."/>
            <person name="Young S."/>
            <person name="Kodira C.D."/>
            <person name="Zeng Q."/>
            <person name="Koehrsen M."/>
            <person name="Godfrey P."/>
            <person name="Alvarado L."/>
            <person name="Berlin A.M."/>
            <person name="Borenstein D."/>
            <person name="Chen Z."/>
            <person name="Engels R."/>
            <person name="Freedman E."/>
            <person name="Gellesch M."/>
            <person name="Goldberg J."/>
            <person name="Griggs A."/>
            <person name="Gujja S."/>
            <person name="Heiman D.I."/>
            <person name="Hepburn T.A."/>
            <person name="Howarth C."/>
            <person name="Jen D."/>
            <person name="Larson L."/>
            <person name="Lewis B."/>
            <person name="Mehta T."/>
            <person name="Park D."/>
            <person name="Pearson M."/>
            <person name="Roberts A."/>
            <person name="Saif S."/>
            <person name="Shea T.D."/>
            <person name="Shenoy N."/>
            <person name="Sisk P."/>
            <person name="Stolte C."/>
            <person name="Sykes S.N."/>
            <person name="Walk T."/>
            <person name="White J."/>
            <person name="Yandava C."/>
            <person name="Straight P."/>
            <person name="Clardy J."/>
            <person name="Hung D."/>
            <person name="Kolter R."/>
            <person name="Mekalanos J."/>
            <person name="Walker S."/>
            <person name="Walsh C.T."/>
            <person name="Wieland B.L.C."/>
            <person name="Ilzarbe M."/>
            <person name="Galagan J."/>
            <person name="Nusbaum C."/>
            <person name="Birren B."/>
        </authorList>
    </citation>
    <scope>NUCLEOTIDE SEQUENCE [LARGE SCALE GENOMIC DNA]</scope>
    <source>
        <strain evidence="2">NRRL 15998</strain>
    </source>
</reference>
<accession>D6AEM2</accession>
<sequence>MADSRGGPSRGSLARFFSGRWDSAARRAATTAFDLFLSGRAEITMEEVCHVKHAAEWQGTAPGTTVQAG</sequence>
<evidence type="ECO:0000313" key="1">
    <source>
        <dbReference type="EMBL" id="EFE74748.2"/>
    </source>
</evidence>
<name>D6AEM2_STRFL</name>
<gene>
    <name evidence="1" type="ORF">SSGG_02114</name>
</gene>
<proteinExistence type="predicted"/>
<evidence type="ECO:0000313" key="2">
    <source>
        <dbReference type="Proteomes" id="UP000003986"/>
    </source>
</evidence>
<dbReference type="Proteomes" id="UP000003986">
    <property type="component" value="Unassembled WGS sequence"/>
</dbReference>
<dbReference type="AlphaFoldDB" id="D6AEM2"/>